<dbReference type="EMBL" id="DS113187">
    <property type="protein sequence ID" value="EAY21921.1"/>
    <property type="molecule type" value="Genomic_DNA"/>
</dbReference>
<dbReference type="Proteomes" id="UP000001542">
    <property type="component" value="Unassembled WGS sequence"/>
</dbReference>
<dbReference type="VEuPathDB" id="TrichDB:TVAGG3_0956620"/>
<name>A2DCI4_TRIV3</name>
<accession>A2DCI4</accession>
<dbReference type="VEuPathDB" id="TrichDB:TVAG_249810"/>
<protein>
    <submittedName>
        <fullName evidence="2">Uncharacterized protein</fullName>
    </submittedName>
</protein>
<dbReference type="InParanoid" id="A2DCI4"/>
<dbReference type="RefSeq" id="XP_001582907.1">
    <property type="nucleotide sequence ID" value="XM_001582857.1"/>
</dbReference>
<dbReference type="KEGG" id="tva:5467473"/>
<sequence>MSKKAAPALTAKSGVEVVEFDPSTAPPPKPRKPKTDNQPPKFIKDKKKKDFKKEEKPLTAKEFVDKYRREALTASWDPAVLRKCGKGAKEILTSLGCKFKNENIPFAEQKKRRQHKINKGEIEDRKF</sequence>
<reference evidence="2" key="2">
    <citation type="journal article" date="2007" name="Science">
        <title>Draft genome sequence of the sexually transmitted pathogen Trichomonas vaginalis.</title>
        <authorList>
            <person name="Carlton J.M."/>
            <person name="Hirt R.P."/>
            <person name="Silva J.C."/>
            <person name="Delcher A.L."/>
            <person name="Schatz M."/>
            <person name="Zhao Q."/>
            <person name="Wortman J.R."/>
            <person name="Bidwell S.L."/>
            <person name="Alsmark U.C.M."/>
            <person name="Besteiro S."/>
            <person name="Sicheritz-Ponten T."/>
            <person name="Noel C.J."/>
            <person name="Dacks J.B."/>
            <person name="Foster P.G."/>
            <person name="Simillion C."/>
            <person name="Van de Peer Y."/>
            <person name="Miranda-Saavedra D."/>
            <person name="Barton G.J."/>
            <person name="Westrop G.D."/>
            <person name="Mueller S."/>
            <person name="Dessi D."/>
            <person name="Fiori P.L."/>
            <person name="Ren Q."/>
            <person name="Paulsen I."/>
            <person name="Zhang H."/>
            <person name="Bastida-Corcuera F.D."/>
            <person name="Simoes-Barbosa A."/>
            <person name="Brown M.T."/>
            <person name="Hayes R.D."/>
            <person name="Mukherjee M."/>
            <person name="Okumura C.Y."/>
            <person name="Schneider R."/>
            <person name="Smith A.J."/>
            <person name="Vanacova S."/>
            <person name="Villalvazo M."/>
            <person name="Haas B.J."/>
            <person name="Pertea M."/>
            <person name="Feldblyum T.V."/>
            <person name="Utterback T.R."/>
            <person name="Shu C.L."/>
            <person name="Osoegawa K."/>
            <person name="de Jong P.J."/>
            <person name="Hrdy I."/>
            <person name="Horvathova L."/>
            <person name="Zubacova Z."/>
            <person name="Dolezal P."/>
            <person name="Malik S.B."/>
            <person name="Logsdon J.M. Jr."/>
            <person name="Henze K."/>
            <person name="Gupta A."/>
            <person name="Wang C.C."/>
            <person name="Dunne R.L."/>
            <person name="Upcroft J.A."/>
            <person name="Upcroft P."/>
            <person name="White O."/>
            <person name="Salzberg S.L."/>
            <person name="Tang P."/>
            <person name="Chiu C.-H."/>
            <person name="Lee Y.-S."/>
            <person name="Embley T.M."/>
            <person name="Coombs G.H."/>
            <person name="Mottram J.C."/>
            <person name="Tachezy J."/>
            <person name="Fraser-Liggett C.M."/>
            <person name="Johnson P.J."/>
        </authorList>
    </citation>
    <scope>NUCLEOTIDE SEQUENCE [LARGE SCALE GENOMIC DNA]</scope>
    <source>
        <strain evidence="2">G3</strain>
    </source>
</reference>
<gene>
    <name evidence="2" type="ORF">TVAG_249810</name>
</gene>
<keyword evidence="3" id="KW-1185">Reference proteome</keyword>
<evidence type="ECO:0000313" key="2">
    <source>
        <dbReference type="EMBL" id="EAY21921.1"/>
    </source>
</evidence>
<evidence type="ECO:0000313" key="3">
    <source>
        <dbReference type="Proteomes" id="UP000001542"/>
    </source>
</evidence>
<feature type="region of interest" description="Disordered" evidence="1">
    <location>
        <begin position="1"/>
        <end position="55"/>
    </location>
</feature>
<reference evidence="2" key="1">
    <citation type="submission" date="2006-10" db="EMBL/GenBank/DDBJ databases">
        <authorList>
            <person name="Amadeo P."/>
            <person name="Zhao Q."/>
            <person name="Wortman J."/>
            <person name="Fraser-Liggett C."/>
            <person name="Carlton J."/>
        </authorList>
    </citation>
    <scope>NUCLEOTIDE SEQUENCE</scope>
    <source>
        <strain evidence="2">G3</strain>
    </source>
</reference>
<organism evidence="2 3">
    <name type="scientific">Trichomonas vaginalis (strain ATCC PRA-98 / G3)</name>
    <dbReference type="NCBI Taxonomy" id="412133"/>
    <lineage>
        <taxon>Eukaryota</taxon>
        <taxon>Metamonada</taxon>
        <taxon>Parabasalia</taxon>
        <taxon>Trichomonadida</taxon>
        <taxon>Trichomonadidae</taxon>
        <taxon>Trichomonas</taxon>
    </lineage>
</organism>
<dbReference type="AlphaFoldDB" id="A2DCI4"/>
<proteinExistence type="predicted"/>
<evidence type="ECO:0000256" key="1">
    <source>
        <dbReference type="SAM" id="MobiDB-lite"/>
    </source>
</evidence>